<evidence type="ECO:0000259" key="3">
    <source>
        <dbReference type="PROSITE" id="PS50206"/>
    </source>
</evidence>
<keyword evidence="1 4" id="KW-0808">Transferase</keyword>
<dbReference type="OrthoDB" id="9770030at2"/>
<dbReference type="InterPro" id="IPR036873">
    <property type="entry name" value="Rhodanese-like_dom_sf"/>
</dbReference>
<accession>H5UPY5</accession>
<dbReference type="SUPFAM" id="SSF52821">
    <property type="entry name" value="Rhodanese/Cell cycle control phosphatase"/>
    <property type="match status" value="2"/>
</dbReference>
<keyword evidence="2" id="KW-0677">Repeat</keyword>
<dbReference type="EMBL" id="BAFE01000027">
    <property type="protein sequence ID" value="GAB47790.1"/>
    <property type="molecule type" value="Genomic_DNA"/>
</dbReference>
<keyword evidence="5" id="KW-1185">Reference proteome</keyword>
<dbReference type="PROSITE" id="PS50206">
    <property type="entry name" value="RHODANESE_3"/>
    <property type="match status" value="2"/>
</dbReference>
<dbReference type="SMART" id="SM00450">
    <property type="entry name" value="RHOD"/>
    <property type="match status" value="2"/>
</dbReference>
<proteinExistence type="predicted"/>
<dbReference type="PANTHER" id="PTHR11364:SF27">
    <property type="entry name" value="SULFURTRANSFERASE"/>
    <property type="match status" value="1"/>
</dbReference>
<organism evidence="4 5">
    <name type="scientific">Mobilicoccus pelagius NBRC 104925</name>
    <dbReference type="NCBI Taxonomy" id="1089455"/>
    <lineage>
        <taxon>Bacteria</taxon>
        <taxon>Bacillati</taxon>
        <taxon>Actinomycetota</taxon>
        <taxon>Actinomycetes</taxon>
        <taxon>Micrococcales</taxon>
        <taxon>Dermatophilaceae</taxon>
        <taxon>Mobilicoccus</taxon>
    </lineage>
</organism>
<evidence type="ECO:0000313" key="5">
    <source>
        <dbReference type="Proteomes" id="UP000004367"/>
    </source>
</evidence>
<evidence type="ECO:0000256" key="2">
    <source>
        <dbReference type="ARBA" id="ARBA00022737"/>
    </source>
</evidence>
<feature type="domain" description="Rhodanese" evidence="3">
    <location>
        <begin position="168"/>
        <end position="281"/>
    </location>
</feature>
<dbReference type="Proteomes" id="UP000004367">
    <property type="component" value="Unassembled WGS sequence"/>
</dbReference>
<dbReference type="GO" id="GO:0004792">
    <property type="term" value="F:thiosulfate-cyanide sulfurtransferase activity"/>
    <property type="evidence" value="ECO:0007669"/>
    <property type="project" value="InterPro"/>
</dbReference>
<comment type="caution">
    <text evidence="4">The sequence shown here is derived from an EMBL/GenBank/DDBJ whole genome shotgun (WGS) entry which is preliminary data.</text>
</comment>
<dbReference type="PROSITE" id="PS00380">
    <property type="entry name" value="RHODANESE_1"/>
    <property type="match status" value="1"/>
</dbReference>
<dbReference type="Gene3D" id="3.40.250.10">
    <property type="entry name" value="Rhodanese-like domain"/>
    <property type="match status" value="2"/>
</dbReference>
<dbReference type="Pfam" id="PF00581">
    <property type="entry name" value="Rhodanese"/>
    <property type="match status" value="2"/>
</dbReference>
<sequence>MDRHPLISPSELYEWLRARPGEAPLLLDVRWALGADDGYDSYLQGHLPGAVFVDLKRDLAGESGENGVGGRHPMPTVDDFELDMAECGVDNDRPVVCYDDSGSLAAARCWWLLRHFGKHDVQVLDGGLSQWKAHRYPLESGIRLVDEGDFSVRRGNTRVLGPREATMFAEQGLLLDCRPADRYRGENEIIDPVHGHIPGAVNLPARSLTDEAGRFLPREELRAVLGAAGVDGEAPVATYCGSGVQASHVSLAIAVAGLGDVVPVYIGSWSDWISDPSRPVAVGAEPGHM</sequence>
<dbReference type="RefSeq" id="WP_009481688.1">
    <property type="nucleotide sequence ID" value="NZ_BAFE01000027.1"/>
</dbReference>
<gene>
    <name evidence="4" type="primary">sseA</name>
    <name evidence="4" type="ORF">MOPEL_029_00700</name>
</gene>
<evidence type="ECO:0000256" key="1">
    <source>
        <dbReference type="ARBA" id="ARBA00022679"/>
    </source>
</evidence>
<dbReference type="InterPro" id="IPR001307">
    <property type="entry name" value="Thiosulphate_STrfase_CS"/>
</dbReference>
<evidence type="ECO:0000313" key="4">
    <source>
        <dbReference type="EMBL" id="GAB47790.1"/>
    </source>
</evidence>
<keyword evidence="4" id="KW-0670">Pyruvate</keyword>
<reference evidence="4 5" key="1">
    <citation type="submission" date="2012-02" db="EMBL/GenBank/DDBJ databases">
        <title>Whole genome shotgun sequence of Mobilicoccus pelagius NBRC 104925.</title>
        <authorList>
            <person name="Yoshida Y."/>
            <person name="Hosoyama A."/>
            <person name="Tsuchikane K."/>
            <person name="Katsumata H."/>
            <person name="Yamazaki S."/>
            <person name="Fujita N."/>
        </authorList>
    </citation>
    <scope>NUCLEOTIDE SEQUENCE [LARGE SCALE GENOMIC DNA]</scope>
    <source>
        <strain evidence="4 5">NBRC 104925</strain>
    </source>
</reference>
<dbReference type="AlphaFoldDB" id="H5UPY5"/>
<feature type="domain" description="Rhodanese" evidence="3">
    <location>
        <begin position="20"/>
        <end position="140"/>
    </location>
</feature>
<protein>
    <submittedName>
        <fullName evidence="4">3-mercaptopyruvate sulfurtransferase</fullName>
    </submittedName>
</protein>
<dbReference type="InterPro" id="IPR001763">
    <property type="entry name" value="Rhodanese-like_dom"/>
</dbReference>
<name>H5UPY5_9MICO</name>
<dbReference type="InterPro" id="IPR045078">
    <property type="entry name" value="TST/MPST-like"/>
</dbReference>
<dbReference type="PANTHER" id="PTHR11364">
    <property type="entry name" value="THIOSULFATE SULFERTANSFERASE"/>
    <property type="match status" value="1"/>
</dbReference>
<dbReference type="CDD" id="cd01448">
    <property type="entry name" value="TST_Repeat_1"/>
    <property type="match status" value="1"/>
</dbReference>
<dbReference type="eggNOG" id="COG2897">
    <property type="taxonomic scope" value="Bacteria"/>
</dbReference>
<dbReference type="STRING" id="1089455.MOPEL_029_00700"/>
<dbReference type="CDD" id="cd01449">
    <property type="entry name" value="TST_Repeat_2"/>
    <property type="match status" value="1"/>
</dbReference>